<dbReference type="EMBL" id="BBNR01000026">
    <property type="protein sequence ID" value="GAL68856.1"/>
    <property type="molecule type" value="Genomic_DNA"/>
</dbReference>
<evidence type="ECO:0000313" key="3">
    <source>
        <dbReference type="Proteomes" id="UP000029641"/>
    </source>
</evidence>
<proteinExistence type="predicted"/>
<organism evidence="2 3">
    <name type="scientific">Jejuia pallidilutea</name>
    <dbReference type="NCBI Taxonomy" id="504487"/>
    <lineage>
        <taxon>Bacteria</taxon>
        <taxon>Pseudomonadati</taxon>
        <taxon>Bacteroidota</taxon>
        <taxon>Flavobacteriia</taxon>
        <taxon>Flavobacteriales</taxon>
        <taxon>Flavobacteriaceae</taxon>
        <taxon>Jejuia</taxon>
    </lineage>
</organism>
<evidence type="ECO:0000313" key="2">
    <source>
        <dbReference type="EMBL" id="GAL68856.1"/>
    </source>
</evidence>
<protein>
    <submittedName>
        <fullName evidence="2">Uncharacterized protein</fullName>
    </submittedName>
</protein>
<reference evidence="2 3" key="1">
    <citation type="journal article" date="2014" name="Genome Announc.">
        <title>Draft Genome Sequence of Marine Flavobacterium Jejuia pallidilutea Strain 11shimoA1 and Pigmentation Mutants.</title>
        <authorList>
            <person name="Takatani N."/>
            <person name="Nakanishi M."/>
            <person name="Meirelles P."/>
            <person name="Mino S."/>
            <person name="Suda W."/>
            <person name="Oshima K."/>
            <person name="Hattori M."/>
            <person name="Ohkuma M."/>
            <person name="Hosokawa M."/>
            <person name="Miyashita K."/>
            <person name="Thompson F.L."/>
            <person name="Niwa A."/>
            <person name="Sawabe T."/>
            <person name="Sawabe T."/>
        </authorList>
    </citation>
    <scope>NUCLEOTIDE SEQUENCE [LARGE SCALE GENOMIC DNA]</scope>
    <source>
        <strain evidence="2 3">JCM 19301</strain>
    </source>
</reference>
<sequence length="41" mass="4775">MEAVLNYFETIPSHHRALIIVGGLTFFLAARRHYAFIWQAL</sequence>
<keyword evidence="1" id="KW-1133">Transmembrane helix</keyword>
<comment type="caution">
    <text evidence="2">The sequence shown here is derived from an EMBL/GenBank/DDBJ whole genome shotgun (WGS) entry which is preliminary data.</text>
</comment>
<feature type="transmembrane region" description="Helical" evidence="1">
    <location>
        <begin position="13"/>
        <end position="30"/>
    </location>
</feature>
<keyword evidence="1" id="KW-0812">Transmembrane</keyword>
<dbReference type="Proteomes" id="UP000029641">
    <property type="component" value="Unassembled WGS sequence"/>
</dbReference>
<evidence type="ECO:0000256" key="1">
    <source>
        <dbReference type="SAM" id="Phobius"/>
    </source>
</evidence>
<gene>
    <name evidence="2" type="ORF">JCM19301_2067</name>
</gene>
<dbReference type="AlphaFoldDB" id="A0A090VVV0"/>
<keyword evidence="1" id="KW-0472">Membrane</keyword>
<accession>A0A090VVV0</accession>
<name>A0A090VVV0_9FLAO</name>